<evidence type="ECO:0000313" key="2">
    <source>
        <dbReference type="Proteomes" id="UP000436483"/>
    </source>
</evidence>
<protein>
    <submittedName>
        <fullName evidence="1">Uncharacterized protein</fullName>
    </submittedName>
</protein>
<dbReference type="EMBL" id="WURB01000017">
    <property type="protein sequence ID" value="MXQ13548.1"/>
    <property type="molecule type" value="Genomic_DNA"/>
</dbReference>
<keyword evidence="2" id="KW-1185">Reference proteome</keyword>
<proteinExistence type="predicted"/>
<reference evidence="1 2" key="1">
    <citation type="submission" date="2019-12" db="EMBL/GenBank/DDBJ databases">
        <authorList>
            <person name="Yuan C.-G."/>
        </authorList>
    </citation>
    <scope>NUCLEOTIDE SEQUENCE [LARGE SCALE GENOMIC DNA]</scope>
    <source>
        <strain evidence="1 2">KCTC 23863</strain>
    </source>
</reference>
<dbReference type="Proteomes" id="UP000436483">
    <property type="component" value="Unassembled WGS sequence"/>
</dbReference>
<sequence length="127" mass="15108">MNNHDVKVLRRAVRKAGTLEELQEDMDFLLRRIEFTHTDMLQWATWIKDWIYTRRAQYVSRSDLSVACLWSVDRDAVGFSRNFDLTLEHLIKAEHLKPTKWHDGRTDMLMTQLAPGFYTRGDLRPKD</sequence>
<accession>A0A7X3SQR5</accession>
<organism evidence="1 2">
    <name type="scientific">Microvirga makkahensis</name>
    <dbReference type="NCBI Taxonomy" id="1128670"/>
    <lineage>
        <taxon>Bacteria</taxon>
        <taxon>Pseudomonadati</taxon>
        <taxon>Pseudomonadota</taxon>
        <taxon>Alphaproteobacteria</taxon>
        <taxon>Hyphomicrobiales</taxon>
        <taxon>Methylobacteriaceae</taxon>
        <taxon>Microvirga</taxon>
    </lineage>
</organism>
<gene>
    <name evidence="1" type="ORF">GR328_19200</name>
</gene>
<dbReference type="RefSeq" id="WP_160886642.1">
    <property type="nucleotide sequence ID" value="NZ_WURB01000017.1"/>
</dbReference>
<evidence type="ECO:0000313" key="1">
    <source>
        <dbReference type="EMBL" id="MXQ13548.1"/>
    </source>
</evidence>
<name>A0A7X3SQR5_9HYPH</name>
<reference evidence="1 2" key="2">
    <citation type="submission" date="2020-01" db="EMBL/GenBank/DDBJ databases">
        <title>Microvirga sp. nov., an arsenate reduction bacterium isolated from Tibet hotspring sediments.</title>
        <authorList>
            <person name="Xian W.-D."/>
            <person name="Li W.-J."/>
        </authorList>
    </citation>
    <scope>NUCLEOTIDE SEQUENCE [LARGE SCALE GENOMIC DNA]</scope>
    <source>
        <strain evidence="1 2">KCTC 23863</strain>
    </source>
</reference>
<dbReference type="AlphaFoldDB" id="A0A7X3SQR5"/>
<comment type="caution">
    <text evidence="1">The sequence shown here is derived from an EMBL/GenBank/DDBJ whole genome shotgun (WGS) entry which is preliminary data.</text>
</comment>